<keyword evidence="4 6" id="KW-1133">Transmembrane helix</keyword>
<feature type="transmembrane region" description="Helical" evidence="6">
    <location>
        <begin position="94"/>
        <end position="117"/>
    </location>
</feature>
<feature type="transmembrane region" description="Helical" evidence="6">
    <location>
        <begin position="7"/>
        <end position="26"/>
    </location>
</feature>
<dbReference type="EMBL" id="JBFRUW010000042">
    <property type="protein sequence ID" value="MFA0569097.1"/>
    <property type="molecule type" value="Genomic_DNA"/>
</dbReference>
<evidence type="ECO:0000256" key="1">
    <source>
        <dbReference type="ARBA" id="ARBA00004651"/>
    </source>
</evidence>
<sequence length="125" mass="13416">MDVKSKLIDIIYCLISFVLIIGSLTAGNAIQQFLGTSIPGSIFGMLLLFAAMASGLLPSKWVKSGANIIIRFMVLLFVPISVGLMEHIDMLINNALPILASAVGGSLIVLVSLALFLDRLLTRRD</sequence>
<dbReference type="InterPro" id="IPR005538">
    <property type="entry name" value="LrgA/CidA"/>
</dbReference>
<evidence type="ECO:0000256" key="6">
    <source>
        <dbReference type="SAM" id="Phobius"/>
    </source>
</evidence>
<evidence type="ECO:0000256" key="2">
    <source>
        <dbReference type="ARBA" id="ARBA00022475"/>
    </source>
</evidence>
<feature type="transmembrane region" description="Helical" evidence="6">
    <location>
        <begin position="69"/>
        <end position="88"/>
    </location>
</feature>
<dbReference type="RefSeq" id="WP_372266292.1">
    <property type="nucleotide sequence ID" value="NZ_JBFRUW010000042.1"/>
</dbReference>
<dbReference type="Proteomes" id="UP001570417">
    <property type="component" value="Unassembled WGS sequence"/>
</dbReference>
<evidence type="ECO:0000313" key="8">
    <source>
        <dbReference type="Proteomes" id="UP001570417"/>
    </source>
</evidence>
<reference evidence="7 8" key="1">
    <citation type="journal article" date="2024" name="ISME J.">
        <title>Tailless and filamentous prophages are predominant in marine Vibrio.</title>
        <authorList>
            <person name="Steensen K."/>
            <person name="Seneca J."/>
            <person name="Bartlau N."/>
            <person name="Yu X.A."/>
            <person name="Hussain F.A."/>
            <person name="Polz M.F."/>
        </authorList>
    </citation>
    <scope>NUCLEOTIDE SEQUENCE [LARGE SCALE GENOMIC DNA]</scope>
    <source>
        <strain evidence="7 8">10N.222.51.A1</strain>
    </source>
</reference>
<keyword evidence="3 6" id="KW-0812">Transmembrane</keyword>
<dbReference type="PANTHER" id="PTHR33931">
    <property type="entry name" value="HOLIN-LIKE PROTEIN CIDA-RELATED"/>
    <property type="match status" value="1"/>
</dbReference>
<accession>A0ABV4ND48</accession>
<organism evidence="7 8">
    <name type="scientific">Vibrio gallaecicus</name>
    <dbReference type="NCBI Taxonomy" id="552386"/>
    <lineage>
        <taxon>Bacteria</taxon>
        <taxon>Pseudomonadati</taxon>
        <taxon>Pseudomonadota</taxon>
        <taxon>Gammaproteobacteria</taxon>
        <taxon>Vibrionales</taxon>
        <taxon>Vibrionaceae</taxon>
        <taxon>Vibrio</taxon>
    </lineage>
</organism>
<comment type="caution">
    <text evidence="7">The sequence shown here is derived from an EMBL/GenBank/DDBJ whole genome shotgun (WGS) entry which is preliminary data.</text>
</comment>
<evidence type="ECO:0000313" key="7">
    <source>
        <dbReference type="EMBL" id="MFA0569097.1"/>
    </source>
</evidence>
<comment type="subcellular location">
    <subcellularLocation>
        <location evidence="1">Cell membrane</location>
        <topology evidence="1">Multi-pass membrane protein</topology>
    </subcellularLocation>
</comment>
<dbReference type="PANTHER" id="PTHR33931:SF5">
    <property type="entry name" value="UPF0299 MEMBRANE PROTEIN YOHJ"/>
    <property type="match status" value="1"/>
</dbReference>
<keyword evidence="2" id="KW-1003">Cell membrane</keyword>
<name>A0ABV4ND48_9VIBR</name>
<keyword evidence="5 6" id="KW-0472">Membrane</keyword>
<protein>
    <submittedName>
        <fullName evidence="7">CidA/LrgA family protein</fullName>
    </submittedName>
</protein>
<evidence type="ECO:0000256" key="5">
    <source>
        <dbReference type="ARBA" id="ARBA00023136"/>
    </source>
</evidence>
<gene>
    <name evidence="7" type="ORF">AB4566_12520</name>
</gene>
<feature type="transmembrane region" description="Helical" evidence="6">
    <location>
        <begin position="38"/>
        <end position="57"/>
    </location>
</feature>
<keyword evidence="8" id="KW-1185">Reference proteome</keyword>
<dbReference type="Pfam" id="PF03788">
    <property type="entry name" value="LrgA"/>
    <property type="match status" value="1"/>
</dbReference>
<proteinExistence type="predicted"/>
<evidence type="ECO:0000256" key="4">
    <source>
        <dbReference type="ARBA" id="ARBA00022989"/>
    </source>
</evidence>
<evidence type="ECO:0000256" key="3">
    <source>
        <dbReference type="ARBA" id="ARBA00022692"/>
    </source>
</evidence>